<feature type="region of interest" description="Disordered" evidence="1">
    <location>
        <begin position="241"/>
        <end position="270"/>
    </location>
</feature>
<proteinExistence type="predicted"/>
<feature type="region of interest" description="Disordered" evidence="1">
    <location>
        <begin position="20"/>
        <end position="58"/>
    </location>
</feature>
<evidence type="ECO:0000313" key="3">
    <source>
        <dbReference type="EnsemblMetazoa" id="CJA18756.1"/>
    </source>
</evidence>
<dbReference type="InterPro" id="IPR013087">
    <property type="entry name" value="Znf_C2H2_type"/>
</dbReference>
<feature type="domain" description="C2H2-type" evidence="2">
    <location>
        <begin position="63"/>
        <end position="86"/>
    </location>
</feature>
<feature type="domain" description="C2H2-type" evidence="2">
    <location>
        <begin position="391"/>
        <end position="412"/>
    </location>
</feature>
<keyword evidence="4" id="KW-1185">Reference proteome</keyword>
<feature type="domain" description="C2H2-type" evidence="2">
    <location>
        <begin position="92"/>
        <end position="115"/>
    </location>
</feature>
<evidence type="ECO:0000313" key="4">
    <source>
        <dbReference type="Proteomes" id="UP000005237"/>
    </source>
</evidence>
<dbReference type="Proteomes" id="UP000005237">
    <property type="component" value="Unassembled WGS sequence"/>
</dbReference>
<name>A0A8R1I710_CAEJA</name>
<sequence>MNSNIVKSGIDDIAARLKQNGSSSSHTYSTPSTMKSSTSSSSSSHLLPPDPTTISNHTPSMELSCVDCGVAKANSEELEIHIKTEHLNWLPFQCPMCLTERASDSQMREHLHSSHNKNMGKFIYVDNVPAKRKLQVLMDRAFSVNVMKRASASTGHTTATSTATSPYSPTSYRGLNSTPSSGRNTSTSNGSTTSTSASASASAKAQAAAAAIVNHQKEKEKQQQQAAVDFLKLLDFTVGGNGETSSVEAKPTKSSTRKRPYVPTSATESITTMDLEPSSAEKFLATLTSLSHAQTPENEENDQPASFSLDDLNIDSNSALASLFGGGAKKMKQEELLESTAGADSMEDALDALNPISVLDNVAALFGTTPDRSVDTETKKTSSVSKKRVLGECSKCQKPVTAGARQMHMFFHLAKDELIFRFRCKHDGCNVEHYRKDQMENHQSKAHGRIDPDMMEDRSLELFQKCQVRRKFEIKKKTTKKKKGKTRRGS</sequence>
<feature type="compositionally biased region" description="Low complexity" evidence="1">
    <location>
        <begin position="22"/>
        <end position="44"/>
    </location>
</feature>
<dbReference type="SMART" id="SM00355">
    <property type="entry name" value="ZnF_C2H2"/>
    <property type="match status" value="4"/>
</dbReference>
<accession>A0A8R1I710</accession>
<protein>
    <recommendedName>
        <fullName evidence="2">C2H2-type domain-containing protein</fullName>
    </recommendedName>
</protein>
<organism evidence="3 4">
    <name type="scientific">Caenorhabditis japonica</name>
    <dbReference type="NCBI Taxonomy" id="281687"/>
    <lineage>
        <taxon>Eukaryota</taxon>
        <taxon>Metazoa</taxon>
        <taxon>Ecdysozoa</taxon>
        <taxon>Nematoda</taxon>
        <taxon>Chromadorea</taxon>
        <taxon>Rhabditida</taxon>
        <taxon>Rhabditina</taxon>
        <taxon>Rhabditomorpha</taxon>
        <taxon>Rhabditoidea</taxon>
        <taxon>Rhabditidae</taxon>
        <taxon>Peloderinae</taxon>
        <taxon>Caenorhabditis</taxon>
    </lineage>
</organism>
<reference evidence="3" key="2">
    <citation type="submission" date="2022-06" db="UniProtKB">
        <authorList>
            <consortium name="EnsemblMetazoa"/>
        </authorList>
    </citation>
    <scope>IDENTIFICATION</scope>
    <source>
        <strain evidence="3">DF5081</strain>
    </source>
</reference>
<evidence type="ECO:0000256" key="1">
    <source>
        <dbReference type="SAM" id="MobiDB-lite"/>
    </source>
</evidence>
<feature type="domain" description="C2H2-type" evidence="2">
    <location>
        <begin position="422"/>
        <end position="447"/>
    </location>
</feature>
<dbReference type="AlphaFoldDB" id="A0A8R1I710"/>
<dbReference type="Gene3D" id="3.30.160.60">
    <property type="entry name" value="Classic Zinc Finger"/>
    <property type="match status" value="1"/>
</dbReference>
<reference evidence="4" key="1">
    <citation type="submission" date="2010-08" db="EMBL/GenBank/DDBJ databases">
        <authorList>
            <consortium name="Caenorhabditis japonica Sequencing Consortium"/>
            <person name="Wilson R.K."/>
        </authorList>
    </citation>
    <scope>NUCLEOTIDE SEQUENCE [LARGE SCALE GENOMIC DNA]</scope>
    <source>
        <strain evidence="4">DF5081</strain>
    </source>
</reference>
<dbReference type="EnsemblMetazoa" id="CJA18756.1">
    <property type="protein sequence ID" value="CJA18756.1"/>
    <property type="gene ID" value="WBGene00137959"/>
</dbReference>
<evidence type="ECO:0000259" key="2">
    <source>
        <dbReference type="SMART" id="SM00355"/>
    </source>
</evidence>
<feature type="region of interest" description="Disordered" evidence="1">
    <location>
        <begin position="150"/>
        <end position="199"/>
    </location>
</feature>